<feature type="compositionally biased region" description="Polar residues" evidence="1">
    <location>
        <begin position="507"/>
        <end position="520"/>
    </location>
</feature>
<organism evidence="2 3">
    <name type="scientific">Trifolium subterraneum</name>
    <name type="common">Subterranean clover</name>
    <dbReference type="NCBI Taxonomy" id="3900"/>
    <lineage>
        <taxon>Eukaryota</taxon>
        <taxon>Viridiplantae</taxon>
        <taxon>Streptophyta</taxon>
        <taxon>Embryophyta</taxon>
        <taxon>Tracheophyta</taxon>
        <taxon>Spermatophyta</taxon>
        <taxon>Magnoliopsida</taxon>
        <taxon>eudicotyledons</taxon>
        <taxon>Gunneridae</taxon>
        <taxon>Pentapetalae</taxon>
        <taxon>rosids</taxon>
        <taxon>fabids</taxon>
        <taxon>Fabales</taxon>
        <taxon>Fabaceae</taxon>
        <taxon>Papilionoideae</taxon>
        <taxon>50 kb inversion clade</taxon>
        <taxon>NPAAA clade</taxon>
        <taxon>Hologalegina</taxon>
        <taxon>IRL clade</taxon>
        <taxon>Trifolieae</taxon>
        <taxon>Trifolium</taxon>
    </lineage>
</organism>
<keyword evidence="3" id="KW-1185">Reference proteome</keyword>
<dbReference type="Proteomes" id="UP000242715">
    <property type="component" value="Unassembled WGS sequence"/>
</dbReference>
<dbReference type="OrthoDB" id="1722780at2759"/>
<sequence>MREKVEREGVGRFGESSRANHSGYIQRLDSEATTFFFTNFPDDVQAMDLWPCFARFGRVGEVYIPTKVDKQGKRINLSKFKRKVDANQKAELHHIGDGAKRTQGGITFKEVIKQGEILGAGEGTTSGVSHLAVRSGTEVVWEVEVEGERSANLEGAYVGYLVDDLDAQTMQNNFRMGGYESLMVTVLGYKTVLLWSVKKEEVKEVVETVGWWCTLFEKVIPWSPELVTNHKVTWLRCFGVPIHAWGNDIFRAMAFKFGRFIEVDEITKQFKRCDMARIKVVTSEKKVIDASMAVKVLGRRFDIRVIEETGGGLENGDIFRKRGSVWQSEKSSRVSVDGGSNVAAAEVLSETGSDVDVSESCQVLLELEAHGGSRSATNDSTRDLGYTECEMAGNIPLSLGKFGELVEPLVNYDRDNGEDVAKQPHVYEDVGDGVGGPTCVEGVSAPSKKVSGPMVLRTRKGDINVCGSLPITPSIKPGVHLVVGTGLGRKALLADTSSKVSSRRLSRNSTPGNHLNSHNLPFNKIHKLPGAVHSLARQLRKKNKIKKHLKKHGSKRSDAGLEVSDSIHNSEVSPSQIHATNDTSEIELEVSGSGGKETIGY</sequence>
<evidence type="ECO:0000256" key="1">
    <source>
        <dbReference type="SAM" id="MobiDB-lite"/>
    </source>
</evidence>
<evidence type="ECO:0000313" key="3">
    <source>
        <dbReference type="Proteomes" id="UP000242715"/>
    </source>
</evidence>
<dbReference type="AlphaFoldDB" id="A0A2Z6N2G7"/>
<feature type="region of interest" description="Disordered" evidence="1">
    <location>
        <begin position="498"/>
        <end position="524"/>
    </location>
</feature>
<feature type="compositionally biased region" description="Polar residues" evidence="1">
    <location>
        <begin position="566"/>
        <end position="583"/>
    </location>
</feature>
<protein>
    <submittedName>
        <fullName evidence="2">Uncharacterized protein</fullName>
    </submittedName>
</protein>
<accession>A0A2Z6N2G7</accession>
<dbReference type="PANTHER" id="PTHR34427">
    <property type="entry name" value="DUF4283 DOMAIN PROTEIN"/>
    <property type="match status" value="1"/>
</dbReference>
<dbReference type="EMBL" id="DF973315">
    <property type="protein sequence ID" value="GAU25569.1"/>
    <property type="molecule type" value="Genomic_DNA"/>
</dbReference>
<feature type="compositionally biased region" description="Gly residues" evidence="1">
    <location>
        <begin position="592"/>
        <end position="601"/>
    </location>
</feature>
<dbReference type="PANTHER" id="PTHR34427:SF5">
    <property type="entry name" value="DUF4283 DOMAIN-CONTAINING PROTEIN"/>
    <property type="match status" value="1"/>
</dbReference>
<name>A0A2Z6N2G7_TRISU</name>
<proteinExistence type="predicted"/>
<gene>
    <name evidence="2" type="ORF">TSUD_260030</name>
</gene>
<evidence type="ECO:0000313" key="2">
    <source>
        <dbReference type="EMBL" id="GAU25569.1"/>
    </source>
</evidence>
<feature type="compositionally biased region" description="Basic residues" evidence="1">
    <location>
        <begin position="544"/>
        <end position="554"/>
    </location>
</feature>
<feature type="region of interest" description="Disordered" evidence="1">
    <location>
        <begin position="544"/>
        <end position="601"/>
    </location>
</feature>
<reference evidence="3" key="1">
    <citation type="journal article" date="2017" name="Front. Plant Sci.">
        <title>Climate Clever Clovers: New Paradigm to Reduce the Environmental Footprint of Ruminants by Breeding Low Methanogenic Forages Utilizing Haplotype Variation.</title>
        <authorList>
            <person name="Kaur P."/>
            <person name="Appels R."/>
            <person name="Bayer P.E."/>
            <person name="Keeble-Gagnere G."/>
            <person name="Wang J."/>
            <person name="Hirakawa H."/>
            <person name="Shirasawa K."/>
            <person name="Vercoe P."/>
            <person name="Stefanova K."/>
            <person name="Durmic Z."/>
            <person name="Nichols P."/>
            <person name="Revell C."/>
            <person name="Isobe S.N."/>
            <person name="Edwards D."/>
            <person name="Erskine W."/>
        </authorList>
    </citation>
    <scope>NUCLEOTIDE SEQUENCE [LARGE SCALE GENOMIC DNA]</scope>
    <source>
        <strain evidence="3">cv. Daliak</strain>
    </source>
</reference>